<dbReference type="AlphaFoldDB" id="A0AA88JG00"/>
<gene>
    <name evidence="1" type="ORF">TIFTF001_056354</name>
</gene>
<accession>A0AA88JG00</accession>
<dbReference type="EMBL" id="BTGU01020509">
    <property type="protein sequence ID" value="GMN75738.1"/>
    <property type="molecule type" value="Genomic_DNA"/>
</dbReference>
<proteinExistence type="predicted"/>
<name>A0AA88JG00_FICCA</name>
<organism evidence="1 2">
    <name type="scientific">Ficus carica</name>
    <name type="common">Common fig</name>
    <dbReference type="NCBI Taxonomy" id="3494"/>
    <lineage>
        <taxon>Eukaryota</taxon>
        <taxon>Viridiplantae</taxon>
        <taxon>Streptophyta</taxon>
        <taxon>Embryophyta</taxon>
        <taxon>Tracheophyta</taxon>
        <taxon>Spermatophyta</taxon>
        <taxon>Magnoliopsida</taxon>
        <taxon>eudicotyledons</taxon>
        <taxon>Gunneridae</taxon>
        <taxon>Pentapetalae</taxon>
        <taxon>rosids</taxon>
        <taxon>fabids</taxon>
        <taxon>Rosales</taxon>
        <taxon>Moraceae</taxon>
        <taxon>Ficeae</taxon>
        <taxon>Ficus</taxon>
    </lineage>
</organism>
<keyword evidence="2" id="KW-1185">Reference proteome</keyword>
<evidence type="ECO:0000313" key="2">
    <source>
        <dbReference type="Proteomes" id="UP001187192"/>
    </source>
</evidence>
<dbReference type="Proteomes" id="UP001187192">
    <property type="component" value="Unassembled WGS sequence"/>
</dbReference>
<reference evidence="1" key="1">
    <citation type="submission" date="2023-07" db="EMBL/GenBank/DDBJ databases">
        <title>draft genome sequence of fig (Ficus carica).</title>
        <authorList>
            <person name="Takahashi T."/>
            <person name="Nishimura K."/>
        </authorList>
    </citation>
    <scope>NUCLEOTIDE SEQUENCE</scope>
</reference>
<comment type="caution">
    <text evidence="1">The sequence shown here is derived from an EMBL/GenBank/DDBJ whole genome shotgun (WGS) entry which is preliminary data.</text>
</comment>
<protein>
    <submittedName>
        <fullName evidence="1">Uncharacterized protein</fullName>
    </submittedName>
</protein>
<evidence type="ECO:0000313" key="1">
    <source>
        <dbReference type="EMBL" id="GMN75738.1"/>
    </source>
</evidence>
<sequence length="54" mass="6302">MVPMVKRPYRLLSDSGFFAFIRISSSSLLLRWSILNAFVSLEKERREVAQLVFP</sequence>